<dbReference type="InterPro" id="IPR013106">
    <property type="entry name" value="Ig_V-set"/>
</dbReference>
<sequence>MSHLWFFLFLVAAPTCVLSQVQLKESGPGLVKPSQTLSLTCTVSGLSLSSNAVGWVRQAPGKGLEYVGGIASSGSANYNPALKSRASITKDTSKSQVYLTLNSLTSEDTAVYYCAGGTVRGSQCEPRQKPPCREKGGAEQQGTQDTRGRSGPTKCRVSRASSRCSERLGGFPT</sequence>
<feature type="signal peptide" evidence="5">
    <location>
        <begin position="1"/>
        <end position="19"/>
    </location>
</feature>
<dbReference type="GO" id="GO:0003823">
    <property type="term" value="F:antigen binding"/>
    <property type="evidence" value="ECO:0000318"/>
    <property type="project" value="GO_Central"/>
</dbReference>
<dbReference type="AlphaFoldDB" id="A0A3Q2HY39"/>
<dbReference type="SMART" id="SM00409">
    <property type="entry name" value="IG"/>
    <property type="match status" value="1"/>
</dbReference>
<dbReference type="SMART" id="SM00406">
    <property type="entry name" value="IGv"/>
    <property type="match status" value="1"/>
</dbReference>
<evidence type="ECO:0000313" key="7">
    <source>
        <dbReference type="Ensembl" id="ENSECAP00000038326.1"/>
    </source>
</evidence>
<dbReference type="GeneTree" id="ENSGT01030000234536"/>
<dbReference type="PANTHER" id="PTHR23266">
    <property type="entry name" value="IMMUNOGLOBULIN HEAVY CHAIN"/>
    <property type="match status" value="1"/>
</dbReference>
<keyword evidence="1" id="KW-0391">Immunity</keyword>
<feature type="region of interest" description="Disordered" evidence="4">
    <location>
        <begin position="120"/>
        <end position="173"/>
    </location>
</feature>
<dbReference type="PaxDb" id="9796-ENSECAP00000038326"/>
<feature type="chain" id="PRO_5018683771" description="Ig-like domain-containing protein" evidence="5">
    <location>
        <begin position="20"/>
        <end position="173"/>
    </location>
</feature>
<dbReference type="Proteomes" id="UP000002281">
    <property type="component" value="Unplaced"/>
</dbReference>
<dbReference type="GO" id="GO:0019814">
    <property type="term" value="C:immunoglobulin complex"/>
    <property type="evidence" value="ECO:0007669"/>
    <property type="project" value="UniProtKB-KW"/>
</dbReference>
<protein>
    <recommendedName>
        <fullName evidence="6">Ig-like domain-containing protein</fullName>
    </recommendedName>
</protein>
<dbReference type="GO" id="GO:0005576">
    <property type="term" value="C:extracellular region"/>
    <property type="evidence" value="ECO:0007669"/>
    <property type="project" value="UniProtKB-ARBA"/>
</dbReference>
<dbReference type="InterPro" id="IPR050199">
    <property type="entry name" value="IgHV"/>
</dbReference>
<evidence type="ECO:0000256" key="3">
    <source>
        <dbReference type="ARBA" id="ARBA00043265"/>
    </source>
</evidence>
<dbReference type="InParanoid" id="A0A3Q2HY39"/>
<dbReference type="GO" id="GO:0016064">
    <property type="term" value="P:immunoglobulin mediated immune response"/>
    <property type="evidence" value="ECO:0000318"/>
    <property type="project" value="GO_Central"/>
</dbReference>
<dbReference type="FunFam" id="2.60.40.10:FF:001878">
    <property type="entry name" value="Immunoglobulin heavy variable 1-4"/>
    <property type="match status" value="1"/>
</dbReference>
<dbReference type="Ensembl" id="ENSECAT00000061117.3">
    <property type="protein sequence ID" value="ENSECAP00000038326.1"/>
    <property type="gene ID" value="ENSECAG00000033709.3"/>
</dbReference>
<keyword evidence="3" id="KW-1280">Immunoglobulin</keyword>
<reference evidence="7" key="1">
    <citation type="journal article" date="2009" name="Science">
        <title>Genome sequence, comparative analysis, and population genetics of the domestic horse.</title>
        <authorList>
            <consortium name="Broad Institute Genome Sequencing Platform"/>
            <consortium name="Broad Institute Whole Genome Assembly Team"/>
            <person name="Wade C.M."/>
            <person name="Giulotto E."/>
            <person name="Sigurdsson S."/>
            <person name="Zoli M."/>
            <person name="Gnerre S."/>
            <person name="Imsland F."/>
            <person name="Lear T.L."/>
            <person name="Adelson D.L."/>
            <person name="Bailey E."/>
            <person name="Bellone R.R."/>
            <person name="Bloecker H."/>
            <person name="Distl O."/>
            <person name="Edgar R.C."/>
            <person name="Garber M."/>
            <person name="Leeb T."/>
            <person name="Mauceli E."/>
            <person name="MacLeod J.N."/>
            <person name="Penedo M.C.T."/>
            <person name="Raison J.M."/>
            <person name="Sharpe T."/>
            <person name="Vogel J."/>
            <person name="Andersson L."/>
            <person name="Antczak D.F."/>
            <person name="Biagi T."/>
            <person name="Binns M.M."/>
            <person name="Chowdhary B.P."/>
            <person name="Coleman S.J."/>
            <person name="Della Valle G."/>
            <person name="Fryc S."/>
            <person name="Guerin G."/>
            <person name="Hasegawa T."/>
            <person name="Hill E.W."/>
            <person name="Jurka J."/>
            <person name="Kiialainen A."/>
            <person name="Lindgren G."/>
            <person name="Liu J."/>
            <person name="Magnani E."/>
            <person name="Mickelson J.R."/>
            <person name="Murray J."/>
            <person name="Nergadze S.G."/>
            <person name="Onofrio R."/>
            <person name="Pedroni S."/>
            <person name="Piras M.F."/>
            <person name="Raudsepp T."/>
            <person name="Rocchi M."/>
            <person name="Roeed K.H."/>
            <person name="Ryder O.A."/>
            <person name="Searle S."/>
            <person name="Skow L."/>
            <person name="Swinburne J.E."/>
            <person name="Syvaenen A.C."/>
            <person name="Tozaki T."/>
            <person name="Valberg S.J."/>
            <person name="Vaudin M."/>
            <person name="White J.R."/>
            <person name="Zody M.C."/>
            <person name="Lander E.S."/>
            <person name="Lindblad-Toh K."/>
        </authorList>
    </citation>
    <scope>NUCLEOTIDE SEQUENCE [LARGE SCALE GENOMIC DNA]</scope>
    <source>
        <strain evidence="7">Thoroughbred</strain>
    </source>
</reference>
<organism evidence="7 8">
    <name type="scientific">Equus caballus</name>
    <name type="common">Horse</name>
    <dbReference type="NCBI Taxonomy" id="9796"/>
    <lineage>
        <taxon>Eukaryota</taxon>
        <taxon>Metazoa</taxon>
        <taxon>Chordata</taxon>
        <taxon>Craniata</taxon>
        <taxon>Vertebrata</taxon>
        <taxon>Euteleostomi</taxon>
        <taxon>Mammalia</taxon>
        <taxon>Eutheria</taxon>
        <taxon>Laurasiatheria</taxon>
        <taxon>Perissodactyla</taxon>
        <taxon>Equidae</taxon>
        <taxon>Equus</taxon>
    </lineage>
</organism>
<keyword evidence="2" id="KW-1064">Adaptive immunity</keyword>
<evidence type="ECO:0000256" key="4">
    <source>
        <dbReference type="SAM" id="MobiDB-lite"/>
    </source>
</evidence>
<dbReference type="InterPro" id="IPR007110">
    <property type="entry name" value="Ig-like_dom"/>
</dbReference>
<dbReference type="SUPFAM" id="SSF48726">
    <property type="entry name" value="Immunoglobulin"/>
    <property type="match status" value="1"/>
</dbReference>
<evidence type="ECO:0000256" key="1">
    <source>
        <dbReference type="ARBA" id="ARBA00022859"/>
    </source>
</evidence>
<proteinExistence type="predicted"/>
<reference evidence="7" key="2">
    <citation type="submission" date="2025-08" db="UniProtKB">
        <authorList>
            <consortium name="Ensembl"/>
        </authorList>
    </citation>
    <scope>IDENTIFICATION</scope>
    <source>
        <strain evidence="7">Thoroughbred</strain>
    </source>
</reference>
<accession>A0A3Q2HY39</accession>
<evidence type="ECO:0000259" key="6">
    <source>
        <dbReference type="PROSITE" id="PS50835"/>
    </source>
</evidence>
<name>A0A3Q2HY39_HORSE</name>
<dbReference type="STRING" id="9796.ENSECAP00000038326"/>
<dbReference type="Bgee" id="ENSECAG00000033709">
    <property type="expression patterns" value="Expressed in bone marrow and 16 other cell types or tissues"/>
</dbReference>
<dbReference type="PROSITE" id="PS50835">
    <property type="entry name" value="IG_LIKE"/>
    <property type="match status" value="1"/>
</dbReference>
<feature type="domain" description="Ig-like" evidence="6">
    <location>
        <begin position="14"/>
        <end position="114"/>
    </location>
</feature>
<evidence type="ECO:0000256" key="5">
    <source>
        <dbReference type="SAM" id="SignalP"/>
    </source>
</evidence>
<keyword evidence="8" id="KW-1185">Reference proteome</keyword>
<keyword evidence="5" id="KW-0732">Signal</keyword>
<dbReference type="InterPro" id="IPR003599">
    <property type="entry name" value="Ig_sub"/>
</dbReference>
<dbReference type="Gene3D" id="2.60.40.10">
    <property type="entry name" value="Immunoglobulins"/>
    <property type="match status" value="1"/>
</dbReference>
<dbReference type="Pfam" id="PF07686">
    <property type="entry name" value="V-set"/>
    <property type="match status" value="1"/>
</dbReference>
<evidence type="ECO:0000256" key="2">
    <source>
        <dbReference type="ARBA" id="ARBA00023130"/>
    </source>
</evidence>
<feature type="compositionally biased region" description="Basic and acidic residues" evidence="4">
    <location>
        <begin position="126"/>
        <end position="137"/>
    </location>
</feature>
<reference evidence="7" key="3">
    <citation type="submission" date="2025-09" db="UniProtKB">
        <authorList>
            <consortium name="Ensembl"/>
        </authorList>
    </citation>
    <scope>IDENTIFICATION</scope>
    <source>
        <strain evidence="7">Thoroughbred</strain>
    </source>
</reference>
<dbReference type="OMA" id="EWIGVAY"/>
<dbReference type="InterPro" id="IPR013783">
    <property type="entry name" value="Ig-like_fold"/>
</dbReference>
<evidence type="ECO:0000313" key="8">
    <source>
        <dbReference type="Proteomes" id="UP000002281"/>
    </source>
</evidence>
<dbReference type="InterPro" id="IPR036179">
    <property type="entry name" value="Ig-like_dom_sf"/>
</dbReference>
<dbReference type="SMR" id="A0A3Q2HY39"/>